<dbReference type="InterPro" id="IPR043159">
    <property type="entry name" value="Lectin_gal-bd_sf"/>
</dbReference>
<dbReference type="AlphaFoldDB" id="A0AAV2HYZ4"/>
<proteinExistence type="predicted"/>
<protein>
    <recommendedName>
        <fullName evidence="6">SUEL-type lectin domain-containing protein</fullName>
    </recommendedName>
</protein>
<keyword evidence="2" id="KW-0472">Membrane</keyword>
<feature type="region of interest" description="Disordered" evidence="1">
    <location>
        <begin position="696"/>
        <end position="719"/>
    </location>
</feature>
<keyword evidence="3" id="KW-0732">Signal</keyword>
<comment type="caution">
    <text evidence="4">The sequence shown here is derived from an EMBL/GenBank/DDBJ whole genome shotgun (WGS) entry which is preliminary data.</text>
</comment>
<evidence type="ECO:0008006" key="6">
    <source>
        <dbReference type="Google" id="ProtNLM"/>
    </source>
</evidence>
<organism evidence="4 5">
    <name type="scientific">Lymnaea stagnalis</name>
    <name type="common">Great pond snail</name>
    <name type="synonym">Helix stagnalis</name>
    <dbReference type="NCBI Taxonomy" id="6523"/>
    <lineage>
        <taxon>Eukaryota</taxon>
        <taxon>Metazoa</taxon>
        <taxon>Spiralia</taxon>
        <taxon>Lophotrochozoa</taxon>
        <taxon>Mollusca</taxon>
        <taxon>Gastropoda</taxon>
        <taxon>Heterobranchia</taxon>
        <taxon>Euthyneura</taxon>
        <taxon>Panpulmonata</taxon>
        <taxon>Hygrophila</taxon>
        <taxon>Lymnaeoidea</taxon>
        <taxon>Lymnaeidae</taxon>
        <taxon>Lymnaea</taxon>
    </lineage>
</organism>
<evidence type="ECO:0000256" key="2">
    <source>
        <dbReference type="SAM" id="Phobius"/>
    </source>
</evidence>
<feature type="region of interest" description="Disordered" evidence="1">
    <location>
        <begin position="642"/>
        <end position="673"/>
    </location>
</feature>
<keyword evidence="2" id="KW-1133">Transmembrane helix</keyword>
<name>A0AAV2HYZ4_LYMST</name>
<dbReference type="CDD" id="cd22823">
    <property type="entry name" value="Gal_Rha_Lectin"/>
    <property type="match status" value="1"/>
</dbReference>
<keyword evidence="2" id="KW-0812">Transmembrane</keyword>
<dbReference type="EMBL" id="CAXITT010000340">
    <property type="protein sequence ID" value="CAL1539498.1"/>
    <property type="molecule type" value="Genomic_DNA"/>
</dbReference>
<feature type="transmembrane region" description="Helical" evidence="2">
    <location>
        <begin position="362"/>
        <end position="386"/>
    </location>
</feature>
<dbReference type="Gene3D" id="2.60.120.740">
    <property type="match status" value="1"/>
</dbReference>
<evidence type="ECO:0000256" key="1">
    <source>
        <dbReference type="SAM" id="MobiDB-lite"/>
    </source>
</evidence>
<keyword evidence="5" id="KW-1185">Reference proteome</keyword>
<feature type="region of interest" description="Disordered" evidence="1">
    <location>
        <begin position="583"/>
        <end position="604"/>
    </location>
</feature>
<reference evidence="4 5" key="1">
    <citation type="submission" date="2024-04" db="EMBL/GenBank/DDBJ databases">
        <authorList>
            <consortium name="Genoscope - CEA"/>
            <person name="William W."/>
        </authorList>
    </citation>
    <scope>NUCLEOTIDE SEQUENCE [LARGE SCALE GENOMIC DNA]</scope>
</reference>
<feature type="chain" id="PRO_5043550671" description="SUEL-type lectin domain-containing protein" evidence="3">
    <location>
        <begin position="30"/>
        <end position="719"/>
    </location>
</feature>
<dbReference type="Proteomes" id="UP001497497">
    <property type="component" value="Unassembled WGS sequence"/>
</dbReference>
<evidence type="ECO:0000313" key="5">
    <source>
        <dbReference type="Proteomes" id="UP001497497"/>
    </source>
</evidence>
<accession>A0AAV2HYZ4</accession>
<evidence type="ECO:0000256" key="3">
    <source>
        <dbReference type="SAM" id="SignalP"/>
    </source>
</evidence>
<sequence>MGVRRMNGCLVTSCRLPLLIGLFYGIAYSAGPVDATSNIYRTGCTGQRILLNCLAHHTIAIKRVYFGVNKNLNCNSDSPRYKNVNADGGKNSRFNVNMSSVDCCKPSHQDCTVDYEKMYPTLNTKCSGYSSCELEVEKMQTRVPCRLKSYTDYMTIVYDCIESGDIATFCTDDVRRGKALYLANRGYPLAIKPQAEASECQCTIRTDHEQGISIHTIDVLLASDGNECNMNLKIQDPMSYNNQIQCAYKGYYGFRSIYSRPVNNVTITLSSRPGDSMAFVWLQAKANDADGMVEILCGQSLQDLLNRIRHQMEARNRENMRTTESETNVTIATESPTTEEVDTGNGTNVSVAASSHSLNSDLAAIVGGIVAAGFILIAMVIIAMALHCRRTRKEKMAKPLDLYPAVNSEPLDLSSYCRYDYDDEHLCSISRSPIKMAAMADEESVATHHVRPNGFTTLARAEEYHTHRDPTPSPPLPAGISTPPPFAQNQPLLAQRSYREVYYPGDLSLRFVKPLVNNSRNTTTVVAEIQHYQPHHHQQGHTTLPANRKAVLISSGPKSPLGKRSKSVTFSQPVAMVTPLNSESEDYMDGKNQANADNEDPSYDNLNKMSAYEYPSETDKQDYPLIIGKPELIKIPRWDKEYREESPVRPMSTFQNSPTSPDDIKPFPAPPPDLKIITDNDDIAYMSDSSSTFWSPTKLNGKPLSMPKPQQAEMYETGV</sequence>
<evidence type="ECO:0000313" key="4">
    <source>
        <dbReference type="EMBL" id="CAL1539498.1"/>
    </source>
</evidence>
<feature type="signal peptide" evidence="3">
    <location>
        <begin position="1"/>
        <end position="29"/>
    </location>
</feature>
<gene>
    <name evidence="4" type="ORF">GSLYS_00013256001</name>
</gene>